<evidence type="ECO:0000256" key="1">
    <source>
        <dbReference type="SAM" id="MobiDB-lite"/>
    </source>
</evidence>
<name>A0A9X9LZZ6_GULGU</name>
<keyword evidence="3" id="KW-1185">Reference proteome</keyword>
<reference evidence="2 3" key="1">
    <citation type="submission" date="2018-10" db="EMBL/GenBank/DDBJ databases">
        <authorList>
            <person name="Ekblom R."/>
            <person name="Jareborg N."/>
        </authorList>
    </citation>
    <scope>NUCLEOTIDE SEQUENCE [LARGE SCALE GENOMIC DNA]</scope>
    <source>
        <tissue evidence="2">Muscle</tissue>
    </source>
</reference>
<dbReference type="EMBL" id="CYRY02033327">
    <property type="protein sequence ID" value="VCX10374.1"/>
    <property type="molecule type" value="Genomic_DNA"/>
</dbReference>
<organism evidence="2 3">
    <name type="scientific">Gulo gulo</name>
    <name type="common">Wolverine</name>
    <name type="synonym">Gluton</name>
    <dbReference type="NCBI Taxonomy" id="48420"/>
    <lineage>
        <taxon>Eukaryota</taxon>
        <taxon>Metazoa</taxon>
        <taxon>Chordata</taxon>
        <taxon>Craniata</taxon>
        <taxon>Vertebrata</taxon>
        <taxon>Euteleostomi</taxon>
        <taxon>Mammalia</taxon>
        <taxon>Eutheria</taxon>
        <taxon>Laurasiatheria</taxon>
        <taxon>Carnivora</taxon>
        <taxon>Caniformia</taxon>
        <taxon>Musteloidea</taxon>
        <taxon>Mustelidae</taxon>
        <taxon>Guloninae</taxon>
        <taxon>Gulo</taxon>
    </lineage>
</organism>
<gene>
    <name evidence="2" type="ORF">BN2614_LOCUS7</name>
</gene>
<evidence type="ECO:0000313" key="3">
    <source>
        <dbReference type="Proteomes" id="UP000269945"/>
    </source>
</evidence>
<comment type="caution">
    <text evidence="2">The sequence shown here is derived from an EMBL/GenBank/DDBJ whole genome shotgun (WGS) entry which is preliminary data.</text>
</comment>
<protein>
    <submittedName>
        <fullName evidence="2">Uncharacterized protein</fullName>
    </submittedName>
</protein>
<accession>A0A9X9LZZ6</accession>
<feature type="non-terminal residue" evidence="2">
    <location>
        <position position="94"/>
    </location>
</feature>
<evidence type="ECO:0000313" key="2">
    <source>
        <dbReference type="EMBL" id="VCX10374.1"/>
    </source>
</evidence>
<dbReference type="Proteomes" id="UP000269945">
    <property type="component" value="Unassembled WGS sequence"/>
</dbReference>
<sequence length="94" mass="9473">AAPGTRARLRGVSSGGRRLCGAVTQHLGGGVRGPPPGGRCGLGRAGAGPQGSARFRPARAPGGPGWVLSVPSAFRKGDSATRSRVEKLCKTKNE</sequence>
<proteinExistence type="predicted"/>
<dbReference type="AlphaFoldDB" id="A0A9X9LZZ6"/>
<feature type="region of interest" description="Disordered" evidence="1">
    <location>
        <begin position="42"/>
        <end position="65"/>
    </location>
</feature>